<keyword evidence="3" id="KW-1185">Reference proteome</keyword>
<reference evidence="3" key="1">
    <citation type="journal article" date="2014" name="Nucleic Acids Res.">
        <title>The evolutionary dynamics of variant antigen genes in Babesia reveal a history of genomic innovation underlying host-parasite interaction.</title>
        <authorList>
            <person name="Jackson A.P."/>
            <person name="Otto T.D."/>
            <person name="Darby A."/>
            <person name="Ramaprasad A."/>
            <person name="Xia D."/>
            <person name="Echaide I.E."/>
            <person name="Farber M."/>
            <person name="Gahlot S."/>
            <person name="Gamble J."/>
            <person name="Gupta D."/>
            <person name="Gupta Y."/>
            <person name="Jackson L."/>
            <person name="Malandrin L."/>
            <person name="Malas T.B."/>
            <person name="Moussa E."/>
            <person name="Nair M."/>
            <person name="Reid A.J."/>
            <person name="Sanders M."/>
            <person name="Sharma J."/>
            <person name="Tracey A."/>
            <person name="Quail M.A."/>
            <person name="Weir W."/>
            <person name="Wastling J.M."/>
            <person name="Hall N."/>
            <person name="Willadsen P."/>
            <person name="Lingelbach K."/>
            <person name="Shiels B."/>
            <person name="Tait A."/>
            <person name="Berriman M."/>
            <person name="Allred D.R."/>
            <person name="Pain A."/>
        </authorList>
    </citation>
    <scope>NUCLEOTIDE SEQUENCE [LARGE SCALE GENOMIC DNA]</scope>
    <source>
        <strain evidence="3">Bond</strain>
    </source>
</reference>
<dbReference type="RefSeq" id="XP_012766064.1">
    <property type="nucleotide sequence ID" value="XM_012910610.1"/>
</dbReference>
<dbReference type="EMBL" id="LK391707">
    <property type="protein sequence ID" value="CDR93878.1"/>
    <property type="molecule type" value="Genomic_DNA"/>
</dbReference>
<feature type="transmembrane region" description="Helical" evidence="1">
    <location>
        <begin position="42"/>
        <end position="62"/>
    </location>
</feature>
<evidence type="ECO:0000313" key="3">
    <source>
        <dbReference type="Proteomes" id="UP000033188"/>
    </source>
</evidence>
<name>A0A061CZP4_BABBI</name>
<dbReference type="AlphaFoldDB" id="A0A061CZP4"/>
<keyword evidence="1" id="KW-0812">Transmembrane</keyword>
<dbReference type="KEGG" id="bbig:BBBOND_0102070"/>
<dbReference type="Proteomes" id="UP000033188">
    <property type="component" value="Chromosome 1"/>
</dbReference>
<dbReference type="GeneID" id="24562419"/>
<keyword evidence="1" id="KW-1133">Transmembrane helix</keyword>
<proteinExistence type="predicted"/>
<protein>
    <submittedName>
        <fullName evidence="2">Uncharacterized protein</fullName>
    </submittedName>
</protein>
<evidence type="ECO:0000256" key="1">
    <source>
        <dbReference type="SAM" id="Phobius"/>
    </source>
</evidence>
<organism evidence="2 3">
    <name type="scientific">Babesia bigemina</name>
    <dbReference type="NCBI Taxonomy" id="5866"/>
    <lineage>
        <taxon>Eukaryota</taxon>
        <taxon>Sar</taxon>
        <taxon>Alveolata</taxon>
        <taxon>Apicomplexa</taxon>
        <taxon>Aconoidasida</taxon>
        <taxon>Piroplasmida</taxon>
        <taxon>Babesiidae</taxon>
        <taxon>Babesia</taxon>
    </lineage>
</organism>
<dbReference type="VEuPathDB" id="PiroplasmaDB:BBBOND_0102070"/>
<accession>A0A061CZP4</accession>
<sequence>MLHAAYGEHKFKKHGIISPVFMHSGIVIFTKETRALIMETRLTRWTLTVMLLALSGVLLPMNDAMGRLSTEPQIYYEFALTITVNHLIYAKLVYAR</sequence>
<feature type="transmembrane region" description="Helical" evidence="1">
    <location>
        <begin position="74"/>
        <end position="94"/>
    </location>
</feature>
<evidence type="ECO:0000313" key="2">
    <source>
        <dbReference type="EMBL" id="CDR93878.1"/>
    </source>
</evidence>
<gene>
    <name evidence="2" type="ORF">BBBOND_0102070</name>
</gene>
<keyword evidence="1" id="KW-0472">Membrane</keyword>